<dbReference type="CDD" id="cd06457">
    <property type="entry name" value="M3A_MIP"/>
    <property type="match status" value="1"/>
</dbReference>
<dbReference type="AlphaFoldDB" id="A0A8E0RTC2"/>
<evidence type="ECO:0000259" key="7">
    <source>
        <dbReference type="Pfam" id="PF01432"/>
    </source>
</evidence>
<evidence type="ECO:0000256" key="6">
    <source>
        <dbReference type="RuleBase" id="RU003435"/>
    </source>
</evidence>
<dbReference type="InterPro" id="IPR045090">
    <property type="entry name" value="Pept_M3A_M3B"/>
</dbReference>
<evidence type="ECO:0000313" key="9">
    <source>
        <dbReference type="Proteomes" id="UP000728185"/>
    </source>
</evidence>
<evidence type="ECO:0000256" key="2">
    <source>
        <dbReference type="ARBA" id="ARBA00022723"/>
    </source>
</evidence>
<comment type="similarity">
    <text evidence="6">Belongs to the peptidase M3 family.</text>
</comment>
<name>A0A8E0RTC2_9TREM</name>
<accession>A0A8E0RTC2</accession>
<dbReference type="Pfam" id="PF01432">
    <property type="entry name" value="Peptidase_M3"/>
    <property type="match status" value="1"/>
</dbReference>
<proteinExistence type="inferred from homology"/>
<evidence type="ECO:0000256" key="4">
    <source>
        <dbReference type="ARBA" id="ARBA00022833"/>
    </source>
</evidence>
<sequence length="673" mass="74613">MFLAFVKTGTRVCLNGRYFPSPNRNVLRKAARLSPLADAFNGVKNADGTMENAPYTGLFQNEVLRKPSGFNELVAQATRECRMLLHEAVSPSRTRKMVQVLDDMSDSLCRVADLADCIRMLHPNEAYRTAASEACQAIGLLVEELNTYPELYNASVRSAGRGNDRTQLLPDTGTDQIDKRVLDLFVTDFELSGVQLRDPRKQAEFVNAAAASLAIGADFVEAAHQPAILRPSDLIAAGATEVPQFDSLQVYHPIVDDPRAAVRAATYRVYYSPVAGQEERLIQLLQMRHRMAESAGFASFADRATLHSLAETSERVGLFLDRLVELLAPLARQTAQEHLTAFTEFPGDISARQGDSHPAQLLPCDLPYLLGLRRSSVHHEELSDYFSLGACMEGVSQLADCLFGLKLRVEPIQPGEVWHPTVLKVGVYSKMHTLGSELDRPIGTVYCDLLDRPGKPAQDCHYTIQGGRQLPDGQWQIPVITLQLTLTPPSKTLAIPLLSLGQVENLFHEWGHALHSMLARTRYQHVTGTRCSTDFAELPSTLFEQFALDPRVTREYARHWSTGKPPDSRDLEALQRIAVGRGLGQSVELIQQLYADKLLRLGGEFHPSIMISDLLSACNCGYEHLTDRPLSPEHLVRGLVDQVEENERSASELLNSIHSPGLHQPGRTPRWPG</sequence>
<dbReference type="Proteomes" id="UP000728185">
    <property type="component" value="Unassembled WGS sequence"/>
</dbReference>
<keyword evidence="2 6" id="KW-0479">Metal-binding</keyword>
<dbReference type="OrthoDB" id="17530at2759"/>
<dbReference type="EMBL" id="LUCM01006601">
    <property type="protein sequence ID" value="KAA0191048.1"/>
    <property type="molecule type" value="Genomic_DNA"/>
</dbReference>
<protein>
    <submittedName>
        <fullName evidence="8">Mitochondrial intermediate peptidase</fullName>
    </submittedName>
</protein>
<dbReference type="GO" id="GO:0005739">
    <property type="term" value="C:mitochondrion"/>
    <property type="evidence" value="ECO:0007669"/>
    <property type="project" value="TreeGrafter"/>
</dbReference>
<keyword evidence="3 6" id="KW-0378">Hydrolase</keyword>
<dbReference type="GO" id="GO:0006518">
    <property type="term" value="P:peptide metabolic process"/>
    <property type="evidence" value="ECO:0007669"/>
    <property type="project" value="TreeGrafter"/>
</dbReference>
<keyword evidence="9" id="KW-1185">Reference proteome</keyword>
<dbReference type="Gene3D" id="1.10.1370.40">
    <property type="match status" value="1"/>
</dbReference>
<gene>
    <name evidence="8" type="ORF">FBUS_07321</name>
</gene>
<comment type="caution">
    <text evidence="8">The sequence shown here is derived from an EMBL/GenBank/DDBJ whole genome shotgun (WGS) entry which is preliminary data.</text>
</comment>
<comment type="cofactor">
    <cofactor evidence="6">
        <name>Zn(2+)</name>
        <dbReference type="ChEBI" id="CHEBI:29105"/>
    </cofactor>
    <text evidence="6">Binds 1 zinc ion.</text>
</comment>
<dbReference type="SUPFAM" id="SSF55486">
    <property type="entry name" value="Metalloproteases ('zincins'), catalytic domain"/>
    <property type="match status" value="1"/>
</dbReference>
<keyword evidence="4 6" id="KW-0862">Zinc</keyword>
<dbReference type="PANTHER" id="PTHR11804">
    <property type="entry name" value="PROTEASE M3 THIMET OLIGOPEPTIDASE-RELATED"/>
    <property type="match status" value="1"/>
</dbReference>
<dbReference type="GO" id="GO:0004222">
    <property type="term" value="F:metalloendopeptidase activity"/>
    <property type="evidence" value="ECO:0007669"/>
    <property type="project" value="InterPro"/>
</dbReference>
<dbReference type="PANTHER" id="PTHR11804:SF79">
    <property type="entry name" value="MITOCHONDRIAL INTERMEDIATE PEPTIDASE"/>
    <property type="match status" value="1"/>
</dbReference>
<evidence type="ECO:0000256" key="5">
    <source>
        <dbReference type="ARBA" id="ARBA00023049"/>
    </source>
</evidence>
<evidence type="ECO:0000256" key="1">
    <source>
        <dbReference type="ARBA" id="ARBA00022670"/>
    </source>
</evidence>
<feature type="domain" description="Peptidase M3A/M3B catalytic" evidence="7">
    <location>
        <begin position="257"/>
        <end position="595"/>
    </location>
</feature>
<dbReference type="GO" id="GO:0006627">
    <property type="term" value="P:protein processing involved in protein targeting to mitochondrion"/>
    <property type="evidence" value="ECO:0007669"/>
    <property type="project" value="TreeGrafter"/>
</dbReference>
<dbReference type="InterPro" id="IPR001567">
    <property type="entry name" value="Pept_M3A_M3B_dom"/>
</dbReference>
<reference evidence="8" key="1">
    <citation type="submission" date="2019-05" db="EMBL/GenBank/DDBJ databases">
        <title>Annotation for the trematode Fasciolopsis buski.</title>
        <authorList>
            <person name="Choi Y.-J."/>
        </authorList>
    </citation>
    <scope>NUCLEOTIDE SEQUENCE</scope>
    <source>
        <strain evidence="8">HT</strain>
        <tissue evidence="8">Whole worm</tissue>
    </source>
</reference>
<evidence type="ECO:0000313" key="8">
    <source>
        <dbReference type="EMBL" id="KAA0191048.1"/>
    </source>
</evidence>
<dbReference type="GO" id="GO:0046872">
    <property type="term" value="F:metal ion binding"/>
    <property type="evidence" value="ECO:0007669"/>
    <property type="project" value="UniProtKB-UniRule"/>
</dbReference>
<keyword evidence="1 6" id="KW-0645">Protease</keyword>
<organism evidence="8 9">
    <name type="scientific">Fasciolopsis buskii</name>
    <dbReference type="NCBI Taxonomy" id="27845"/>
    <lineage>
        <taxon>Eukaryota</taxon>
        <taxon>Metazoa</taxon>
        <taxon>Spiralia</taxon>
        <taxon>Lophotrochozoa</taxon>
        <taxon>Platyhelminthes</taxon>
        <taxon>Trematoda</taxon>
        <taxon>Digenea</taxon>
        <taxon>Plagiorchiida</taxon>
        <taxon>Echinostomata</taxon>
        <taxon>Echinostomatoidea</taxon>
        <taxon>Fasciolidae</taxon>
        <taxon>Fasciolopsis</taxon>
    </lineage>
</organism>
<dbReference type="InterPro" id="IPR033851">
    <property type="entry name" value="M3A_MIP"/>
</dbReference>
<keyword evidence="5 6" id="KW-0482">Metalloprotease</keyword>
<evidence type="ECO:0000256" key="3">
    <source>
        <dbReference type="ARBA" id="ARBA00022801"/>
    </source>
</evidence>